<dbReference type="InterPro" id="IPR050416">
    <property type="entry name" value="FAD-linked_Oxidoreductase"/>
</dbReference>
<evidence type="ECO:0000256" key="5">
    <source>
        <dbReference type="ARBA" id="ARBA00023002"/>
    </source>
</evidence>
<dbReference type="PROSITE" id="PS00862">
    <property type="entry name" value="OX2_COVAL_FAD"/>
    <property type="match status" value="1"/>
</dbReference>
<dbReference type="RefSeq" id="WP_318600332.1">
    <property type="nucleotide sequence ID" value="NZ_JAWSTH010000107.1"/>
</dbReference>
<evidence type="ECO:0000313" key="7">
    <source>
        <dbReference type="EMBL" id="MDW5597861.1"/>
    </source>
</evidence>
<dbReference type="EMBL" id="JAWSTH010000107">
    <property type="protein sequence ID" value="MDW5597861.1"/>
    <property type="molecule type" value="Genomic_DNA"/>
</dbReference>
<sequence>MTSAIPFPAAVEIEALRVDLDGTLATPSDPGYDTLRASWNLTFDQRPALVVEAADGDDVVAALGFAHEHGLTVTVQSTGHGAAETCDGGMLVCTGRLRDVEVDPVLRVARIGAGADWTDVLPRVAPHGLAPLLGFNPHVGVVGYTLLGGLGWLGRKHGLAVDSVRALDVVLPDATHLRVTADAEPDLFWALRGGASNFGVVVALELQLVEAPALFGGQILYPGARATQVIAAYADWIATAPEEVTSALAVVRIPAAPFVPEPLRGVTAVSISACALADPAAAEALLAPLRTLGDPLIDGFRPLTIGDLGHVAIEPADPMPAAGHSEVVGALTPALQALLAATAEGERPFAVVELRHLGGALGREGLPGPIARPAGELLFHAEAVTPPGPAGEAARGAIAELFEAVAPHVAGAPLPSFLGELVSGPERLAQAYTPAGRARLGTLKRRYDPDNRFRFGRPIPFDWAA</sequence>
<evidence type="ECO:0000256" key="4">
    <source>
        <dbReference type="ARBA" id="ARBA00022827"/>
    </source>
</evidence>
<reference evidence="7 8" key="2">
    <citation type="submission" date="2023-10" db="EMBL/GenBank/DDBJ databases">
        <authorList>
            <person name="Han X.F."/>
        </authorList>
    </citation>
    <scope>NUCLEOTIDE SEQUENCE [LARGE SCALE GENOMIC DNA]</scope>
    <source>
        <strain evidence="7 8">KCTC 39840</strain>
    </source>
</reference>
<keyword evidence="5" id="KW-0560">Oxidoreductase</keyword>
<reference evidence="8" key="1">
    <citation type="submission" date="2023-07" db="EMBL/GenBank/DDBJ databases">
        <title>Conexibacter stalactiti sp. nov., isolated from stalactites in a lava cave and emended description of the genus Conexibacter.</title>
        <authorList>
            <person name="Lee S.D."/>
        </authorList>
    </citation>
    <scope>NUCLEOTIDE SEQUENCE [LARGE SCALE GENOMIC DNA]</scope>
    <source>
        <strain evidence="8">KCTC 39840</strain>
    </source>
</reference>
<dbReference type="SUPFAM" id="SSF56176">
    <property type="entry name" value="FAD-binding/transporter-associated domain-like"/>
    <property type="match status" value="1"/>
</dbReference>
<name>A0ABU4HX09_9ACTN</name>
<proteinExistence type="inferred from homology"/>
<evidence type="ECO:0000259" key="6">
    <source>
        <dbReference type="PROSITE" id="PS51387"/>
    </source>
</evidence>
<keyword evidence="3" id="KW-0285">Flavoprotein</keyword>
<dbReference type="PANTHER" id="PTHR42973:SF39">
    <property type="entry name" value="FAD-BINDING PCMH-TYPE DOMAIN-CONTAINING PROTEIN"/>
    <property type="match status" value="1"/>
</dbReference>
<evidence type="ECO:0000256" key="3">
    <source>
        <dbReference type="ARBA" id="ARBA00022630"/>
    </source>
</evidence>
<gene>
    <name evidence="7" type="ORF">R7226_26140</name>
</gene>
<evidence type="ECO:0000256" key="2">
    <source>
        <dbReference type="ARBA" id="ARBA00005466"/>
    </source>
</evidence>
<evidence type="ECO:0000313" key="8">
    <source>
        <dbReference type="Proteomes" id="UP001284601"/>
    </source>
</evidence>
<comment type="similarity">
    <text evidence="2">Belongs to the oxygen-dependent FAD-linked oxidoreductase family.</text>
</comment>
<keyword evidence="4" id="KW-0274">FAD</keyword>
<dbReference type="Gene3D" id="3.30.43.10">
    <property type="entry name" value="Uridine Diphospho-n-acetylenolpyruvylglucosamine Reductase, domain 2"/>
    <property type="match status" value="1"/>
</dbReference>
<protein>
    <submittedName>
        <fullName evidence="7">FAD-binding oxidoreductase</fullName>
    </submittedName>
</protein>
<dbReference type="InterPro" id="IPR006094">
    <property type="entry name" value="Oxid_FAD_bind_N"/>
</dbReference>
<comment type="cofactor">
    <cofactor evidence="1">
        <name>FAD</name>
        <dbReference type="ChEBI" id="CHEBI:57692"/>
    </cofactor>
</comment>
<dbReference type="PANTHER" id="PTHR42973">
    <property type="entry name" value="BINDING OXIDOREDUCTASE, PUTATIVE (AFU_ORTHOLOGUE AFUA_1G17690)-RELATED"/>
    <property type="match status" value="1"/>
</dbReference>
<dbReference type="InterPro" id="IPR016166">
    <property type="entry name" value="FAD-bd_PCMH"/>
</dbReference>
<dbReference type="Pfam" id="PF01565">
    <property type="entry name" value="FAD_binding_4"/>
    <property type="match status" value="1"/>
</dbReference>
<dbReference type="InterPro" id="IPR016169">
    <property type="entry name" value="FAD-bd_PCMH_sub2"/>
</dbReference>
<dbReference type="InterPro" id="IPR006093">
    <property type="entry name" value="Oxy_OxRdtase_FAD_BS"/>
</dbReference>
<dbReference type="PROSITE" id="PS51387">
    <property type="entry name" value="FAD_PCMH"/>
    <property type="match status" value="1"/>
</dbReference>
<comment type="caution">
    <text evidence="7">The sequence shown here is derived from an EMBL/GenBank/DDBJ whole genome shotgun (WGS) entry which is preliminary data.</text>
</comment>
<dbReference type="Gene3D" id="3.30.465.10">
    <property type="match status" value="1"/>
</dbReference>
<dbReference type="InterPro" id="IPR016167">
    <property type="entry name" value="FAD-bd_PCMH_sub1"/>
</dbReference>
<organism evidence="7 8">
    <name type="scientific">Conexibacter stalactiti</name>
    <dbReference type="NCBI Taxonomy" id="1940611"/>
    <lineage>
        <taxon>Bacteria</taxon>
        <taxon>Bacillati</taxon>
        <taxon>Actinomycetota</taxon>
        <taxon>Thermoleophilia</taxon>
        <taxon>Solirubrobacterales</taxon>
        <taxon>Conexibacteraceae</taxon>
        <taxon>Conexibacter</taxon>
    </lineage>
</organism>
<dbReference type="InterPro" id="IPR036318">
    <property type="entry name" value="FAD-bd_PCMH-like_sf"/>
</dbReference>
<dbReference type="Gene3D" id="3.40.462.20">
    <property type="match status" value="1"/>
</dbReference>
<dbReference type="Proteomes" id="UP001284601">
    <property type="component" value="Unassembled WGS sequence"/>
</dbReference>
<keyword evidence="8" id="KW-1185">Reference proteome</keyword>
<evidence type="ECO:0000256" key="1">
    <source>
        <dbReference type="ARBA" id="ARBA00001974"/>
    </source>
</evidence>
<accession>A0ABU4HX09</accession>
<feature type="domain" description="FAD-binding PCMH-type" evidence="6">
    <location>
        <begin position="43"/>
        <end position="211"/>
    </location>
</feature>